<dbReference type="InterPro" id="IPR006342">
    <property type="entry name" value="FkbM_mtfrase"/>
</dbReference>
<keyword evidence="2" id="KW-0489">Methyltransferase</keyword>
<comment type="caution">
    <text evidence="2">The sequence shown here is derived from an EMBL/GenBank/DDBJ whole genome shotgun (WGS) entry which is preliminary data.</text>
</comment>
<gene>
    <name evidence="2" type="ORF">DXT99_00035</name>
</gene>
<evidence type="ECO:0000313" key="2">
    <source>
        <dbReference type="EMBL" id="RDV16950.1"/>
    </source>
</evidence>
<dbReference type="RefSeq" id="WP_115563470.1">
    <property type="nucleotide sequence ID" value="NZ_QRGR01000001.1"/>
</dbReference>
<keyword evidence="3" id="KW-1185">Reference proteome</keyword>
<dbReference type="EMBL" id="QRGR01000001">
    <property type="protein sequence ID" value="RDV16950.1"/>
    <property type="molecule type" value="Genomic_DNA"/>
</dbReference>
<dbReference type="NCBIfam" id="TIGR01444">
    <property type="entry name" value="fkbM_fam"/>
    <property type="match status" value="1"/>
</dbReference>
<dbReference type="Pfam" id="PF05050">
    <property type="entry name" value="Methyltransf_21"/>
    <property type="match status" value="1"/>
</dbReference>
<dbReference type="GO" id="GO:0008168">
    <property type="term" value="F:methyltransferase activity"/>
    <property type="evidence" value="ECO:0007669"/>
    <property type="project" value="UniProtKB-KW"/>
</dbReference>
<dbReference type="PANTHER" id="PTHR34203:SF15">
    <property type="entry name" value="SLL1173 PROTEIN"/>
    <property type="match status" value="1"/>
</dbReference>
<proteinExistence type="predicted"/>
<evidence type="ECO:0000259" key="1">
    <source>
        <dbReference type="Pfam" id="PF05050"/>
    </source>
</evidence>
<keyword evidence="2" id="KW-0808">Transferase</keyword>
<dbReference type="OrthoDB" id="9812600at2"/>
<sequence length="238" mass="27486">MNILGKIRMVSRFWRYRRRTEKESVRFLLDQDLAGTTVLDIGANRGIYTYWMSKKVGDRGRVISFEPQPELGDFLLDLKKSFKLENVVIENKGLSDKEGKFDIFRGFVGSGGARLAQKGEELPENSDLHKVEVEVTTLDTFFQGKDLENLAFIKCDVEGHELSVFKGGEKTLRKHMPTILFECGHEEAQAGEIFSFLTNMGYKGFFIIDGKKINYKEFDKHPYRKPTESLRNYMFVKK</sequence>
<protein>
    <submittedName>
        <fullName evidence="2">FkbM family methyltransferase</fullName>
    </submittedName>
</protein>
<dbReference type="Gene3D" id="3.40.50.150">
    <property type="entry name" value="Vaccinia Virus protein VP39"/>
    <property type="match status" value="1"/>
</dbReference>
<dbReference type="AlphaFoldDB" id="A0A3D8LHN7"/>
<dbReference type="InterPro" id="IPR052514">
    <property type="entry name" value="SAM-dependent_MTase"/>
</dbReference>
<dbReference type="GO" id="GO:0032259">
    <property type="term" value="P:methylation"/>
    <property type="evidence" value="ECO:0007669"/>
    <property type="project" value="UniProtKB-KW"/>
</dbReference>
<evidence type="ECO:0000313" key="3">
    <source>
        <dbReference type="Proteomes" id="UP000256708"/>
    </source>
</evidence>
<dbReference type="InterPro" id="IPR029063">
    <property type="entry name" value="SAM-dependent_MTases_sf"/>
</dbReference>
<organism evidence="2 3">
    <name type="scientific">Pontibacter diazotrophicus</name>
    <dbReference type="NCBI Taxonomy" id="1400979"/>
    <lineage>
        <taxon>Bacteria</taxon>
        <taxon>Pseudomonadati</taxon>
        <taxon>Bacteroidota</taxon>
        <taxon>Cytophagia</taxon>
        <taxon>Cytophagales</taxon>
        <taxon>Hymenobacteraceae</taxon>
        <taxon>Pontibacter</taxon>
    </lineage>
</organism>
<name>A0A3D8LHN7_9BACT</name>
<dbReference type="Proteomes" id="UP000256708">
    <property type="component" value="Unassembled WGS sequence"/>
</dbReference>
<feature type="domain" description="Methyltransferase FkbM" evidence="1">
    <location>
        <begin position="40"/>
        <end position="203"/>
    </location>
</feature>
<reference evidence="3" key="1">
    <citation type="submission" date="2018-08" db="EMBL/GenBank/DDBJ databases">
        <authorList>
            <person name="Liu Z.-W."/>
            <person name="Du Z.-J."/>
        </authorList>
    </citation>
    <scope>NUCLEOTIDE SEQUENCE [LARGE SCALE GENOMIC DNA]</scope>
    <source>
        <strain evidence="3">H4X</strain>
    </source>
</reference>
<dbReference type="PANTHER" id="PTHR34203">
    <property type="entry name" value="METHYLTRANSFERASE, FKBM FAMILY PROTEIN"/>
    <property type="match status" value="1"/>
</dbReference>
<dbReference type="SUPFAM" id="SSF53335">
    <property type="entry name" value="S-adenosyl-L-methionine-dependent methyltransferases"/>
    <property type="match status" value="1"/>
</dbReference>
<accession>A0A3D8LHN7</accession>